<proteinExistence type="predicted"/>
<name>A0A814SCG5_9BILA</name>
<gene>
    <name evidence="1" type="ORF">OXX778_LOCUS22983</name>
</gene>
<evidence type="ECO:0008006" key="3">
    <source>
        <dbReference type="Google" id="ProtNLM"/>
    </source>
</evidence>
<accession>A0A814SCG5</accession>
<reference evidence="1" key="1">
    <citation type="submission" date="2021-02" db="EMBL/GenBank/DDBJ databases">
        <authorList>
            <person name="Nowell W R."/>
        </authorList>
    </citation>
    <scope>NUCLEOTIDE SEQUENCE</scope>
    <source>
        <strain evidence="1">Ploen Becks lab</strain>
    </source>
</reference>
<feature type="non-terminal residue" evidence="1">
    <location>
        <position position="197"/>
    </location>
</feature>
<dbReference type="EMBL" id="CAJNOC010010802">
    <property type="protein sequence ID" value="CAF1143189.1"/>
    <property type="molecule type" value="Genomic_DNA"/>
</dbReference>
<dbReference type="AlphaFoldDB" id="A0A814SCG5"/>
<evidence type="ECO:0000313" key="2">
    <source>
        <dbReference type="Proteomes" id="UP000663879"/>
    </source>
</evidence>
<evidence type="ECO:0000313" key="1">
    <source>
        <dbReference type="EMBL" id="CAF1143189.1"/>
    </source>
</evidence>
<protein>
    <recommendedName>
        <fullName evidence="3">KRAB-A domain-containing 2-like</fullName>
    </recommendedName>
</protein>
<organism evidence="1 2">
    <name type="scientific">Brachionus calyciflorus</name>
    <dbReference type="NCBI Taxonomy" id="104777"/>
    <lineage>
        <taxon>Eukaryota</taxon>
        <taxon>Metazoa</taxon>
        <taxon>Spiralia</taxon>
        <taxon>Gnathifera</taxon>
        <taxon>Rotifera</taxon>
        <taxon>Eurotatoria</taxon>
        <taxon>Monogononta</taxon>
        <taxon>Pseudotrocha</taxon>
        <taxon>Ploima</taxon>
        <taxon>Brachionidae</taxon>
        <taxon>Brachionus</taxon>
    </lineage>
</organism>
<dbReference type="OrthoDB" id="6773637at2759"/>
<comment type="caution">
    <text evidence="1">The sequence shown here is derived from an EMBL/GenBank/DDBJ whole genome shotgun (WGS) entry which is preliminary data.</text>
</comment>
<sequence>SPLFENDSILEKRTRLELSDEEEDVLEQEPKISKFEQNAIKIADINSNCSENLKQCAEKMLNQHIHKLGEAQIGDTVQVPIPDVDRGPGDLINILAYILDINKSNMTYRLGTKHGIISGWHSRNKFHICKQKLLCLESLDLSKESSLREINSLNSISGGQGFLKCNCSGKCERNCTCKRSNVLCNSKCHKGQNNLNC</sequence>
<feature type="non-terminal residue" evidence="1">
    <location>
        <position position="1"/>
    </location>
</feature>
<dbReference type="Proteomes" id="UP000663879">
    <property type="component" value="Unassembled WGS sequence"/>
</dbReference>
<keyword evidence="2" id="KW-1185">Reference proteome</keyword>